<proteinExistence type="predicted"/>
<protein>
    <recommendedName>
        <fullName evidence="1">Glycoamylase-like domain-containing protein</fullName>
    </recommendedName>
</protein>
<dbReference type="EMBL" id="QMBP01000002">
    <property type="protein sequence ID" value="RAZ91800.1"/>
    <property type="molecule type" value="Genomic_DNA"/>
</dbReference>
<evidence type="ECO:0000313" key="3">
    <source>
        <dbReference type="Proteomes" id="UP000251558"/>
    </source>
</evidence>
<reference evidence="2 3" key="2">
    <citation type="submission" date="2018-07" db="EMBL/GenBank/DDBJ databases">
        <title>Diversity of Mesorhizobium strains in Brazil.</title>
        <authorList>
            <person name="Helene L.C.F."/>
            <person name="Dall'Agnol R."/>
            <person name="Delamuta J.R.M."/>
            <person name="Hungria M."/>
        </authorList>
    </citation>
    <scope>NUCLEOTIDE SEQUENCE [LARGE SCALE GENOMIC DNA]</scope>
    <source>
        <strain evidence="2 3">AC99b</strain>
    </source>
</reference>
<dbReference type="OrthoDB" id="5937621at2"/>
<gene>
    <name evidence="2" type="ORF">DPM33_04740</name>
</gene>
<keyword evidence="3" id="KW-1185">Reference proteome</keyword>
<dbReference type="Gene3D" id="1.50.10.140">
    <property type="match status" value="1"/>
</dbReference>
<dbReference type="InterPro" id="IPR016883">
    <property type="entry name" value="UCP028431"/>
</dbReference>
<dbReference type="Proteomes" id="UP000251558">
    <property type="component" value="Unassembled WGS sequence"/>
</dbReference>
<name>A0A330HVU9_9HYPH</name>
<comment type="caution">
    <text evidence="2">The sequence shown here is derived from an EMBL/GenBank/DDBJ whole genome shotgun (WGS) entry which is preliminary data.</text>
</comment>
<dbReference type="RefSeq" id="WP_112096133.1">
    <property type="nucleotide sequence ID" value="NZ_QMBP01000002.1"/>
</dbReference>
<evidence type="ECO:0000313" key="2">
    <source>
        <dbReference type="EMBL" id="RAZ91800.1"/>
    </source>
</evidence>
<reference evidence="3" key="1">
    <citation type="submission" date="2018-06" db="EMBL/GenBank/DDBJ databases">
        <authorList>
            <person name="Helene L.C."/>
            <person name="Dall'Agnol R."/>
            <person name="Delamuta J.R."/>
            <person name="Hungria M."/>
        </authorList>
    </citation>
    <scope>NUCLEOTIDE SEQUENCE [LARGE SCALE GENOMIC DNA]</scope>
    <source>
        <strain evidence="3">AC99b</strain>
    </source>
</reference>
<feature type="domain" description="Glycoamylase-like" evidence="1">
    <location>
        <begin position="188"/>
        <end position="422"/>
    </location>
</feature>
<dbReference type="PIRSF" id="PIRSF028431">
    <property type="entry name" value="UCP028431"/>
    <property type="match status" value="1"/>
</dbReference>
<accession>A0A330HVU9</accession>
<sequence>MSQMLSTAPELLRMPTDEDLARLQFTTLLYYLHGTNPDNGLVRDKTEQGAPASIAAIGMALAAIPVVVERGIIIRQFAAKIALRRLEFLLRCPQGPEPDATGYKGFFYHFLDIETGRRVWQSELSTIDSAYLFAGALTVATYFDGQTPEEAEIRRVANALYERADWNWACDRGLTLTHGWRPENGFIPYRWRGYDEGLLLYILGLGSPTCPLPPEAFFAYTETYDWRNIYGRELLYSGPLFTHQLSHMWIDFRGIRDRFMRDHNSDYFENSRHATYVQQEYAIRNPLSFVGYGEHCWGFTASDGPGWVKRNVDGVEREFFDYIARGAPFGPDDGTVSPWVVVASLPFAPEIVIPTVSHFAQMKLGMTRLYGFKPSFNPTYKVEGSDTGWWVSPCHFGIDQGPVVLMTENYRTGLLWSIMRRCRPIVTGLRRAGFAGGWL</sequence>
<organism evidence="2 3">
    <name type="scientific">Mesorhizobium hawassense</name>
    <dbReference type="NCBI Taxonomy" id="1209954"/>
    <lineage>
        <taxon>Bacteria</taxon>
        <taxon>Pseudomonadati</taxon>
        <taxon>Pseudomonadota</taxon>
        <taxon>Alphaproteobacteria</taxon>
        <taxon>Hyphomicrobiales</taxon>
        <taxon>Phyllobacteriaceae</taxon>
        <taxon>Mesorhizobium</taxon>
    </lineage>
</organism>
<dbReference type="AlphaFoldDB" id="A0A330HVU9"/>
<dbReference type="Pfam" id="PF10091">
    <property type="entry name" value="Glycoamylase"/>
    <property type="match status" value="1"/>
</dbReference>
<evidence type="ECO:0000259" key="1">
    <source>
        <dbReference type="Pfam" id="PF10091"/>
    </source>
</evidence>
<dbReference type="InterPro" id="IPR019282">
    <property type="entry name" value="Glycoamylase-like_cons_dom"/>
</dbReference>